<proteinExistence type="predicted"/>
<protein>
    <submittedName>
        <fullName evidence="2">Uncharacterized protein</fullName>
    </submittedName>
</protein>
<keyword evidence="1" id="KW-0732">Signal</keyword>
<feature type="signal peptide" evidence="1">
    <location>
        <begin position="1"/>
        <end position="17"/>
    </location>
</feature>
<feature type="chain" id="PRO_5042295508" evidence="1">
    <location>
        <begin position="18"/>
        <end position="371"/>
    </location>
</feature>
<dbReference type="Proteomes" id="UP001230188">
    <property type="component" value="Unassembled WGS sequence"/>
</dbReference>
<dbReference type="EMBL" id="JAQMWT010000185">
    <property type="protein sequence ID" value="KAJ8608080.1"/>
    <property type="molecule type" value="Genomic_DNA"/>
</dbReference>
<name>A0AAD7XKZ0_9STRA</name>
<comment type="caution">
    <text evidence="2">The sequence shown here is derived from an EMBL/GenBank/DDBJ whole genome shotgun (WGS) entry which is preliminary data.</text>
</comment>
<reference evidence="2" key="1">
    <citation type="submission" date="2023-01" db="EMBL/GenBank/DDBJ databases">
        <title>Metagenome sequencing of chrysophaentin producing Chrysophaeum taylorii.</title>
        <authorList>
            <person name="Davison J."/>
            <person name="Bewley C."/>
        </authorList>
    </citation>
    <scope>NUCLEOTIDE SEQUENCE</scope>
    <source>
        <strain evidence="2">NIES-1699</strain>
    </source>
</reference>
<gene>
    <name evidence="2" type="ORF">CTAYLR_009628</name>
</gene>
<keyword evidence="3" id="KW-1185">Reference proteome</keyword>
<sequence length="371" mass="39881">MWGILLAGVLAARASSSSSVCRESTECDGFENMCDCRGFEATAFQPALEVFTSALDSSLDGFKEGTCGYANAACDLKWATLCCDLEEGEQELSTASSEFQPVEEASGGTGLLETIETHQDFCKRFGLAGSFDPERIAYPGGGFKGLTGHEDGTCGNVVAMSMSQFAKCCCEAEEYCCPQGEHAEDCLSRRELHDLHTKEMGMSYSYSYSFSTATEEDGCSDSTSWHKMGETSKDCMWVAAYSEGRCDAKGVDRSLASYSCPAACGSECNDVTAWYKKGATSKNCAWVSVYPSGRCDVKGWDGTMSDYACPDACGVEVAMTDSDAWYKTDEPSKDCTWVSQFSSARCDTKGWDGSFASESCPRACSSTDDAA</sequence>
<organism evidence="2 3">
    <name type="scientific">Chrysophaeum taylorii</name>
    <dbReference type="NCBI Taxonomy" id="2483200"/>
    <lineage>
        <taxon>Eukaryota</taxon>
        <taxon>Sar</taxon>
        <taxon>Stramenopiles</taxon>
        <taxon>Ochrophyta</taxon>
        <taxon>Pelagophyceae</taxon>
        <taxon>Pelagomonadales</taxon>
        <taxon>Pelagomonadaceae</taxon>
        <taxon>Chrysophaeum</taxon>
    </lineage>
</organism>
<evidence type="ECO:0000313" key="3">
    <source>
        <dbReference type="Proteomes" id="UP001230188"/>
    </source>
</evidence>
<accession>A0AAD7XKZ0</accession>
<evidence type="ECO:0000256" key="1">
    <source>
        <dbReference type="SAM" id="SignalP"/>
    </source>
</evidence>
<dbReference type="AlphaFoldDB" id="A0AAD7XKZ0"/>
<evidence type="ECO:0000313" key="2">
    <source>
        <dbReference type="EMBL" id="KAJ8608080.1"/>
    </source>
</evidence>